<evidence type="ECO:0000313" key="2">
    <source>
        <dbReference type="Proteomes" id="UP001430377"/>
    </source>
</evidence>
<dbReference type="RefSeq" id="WP_220620758.1">
    <property type="nucleotide sequence ID" value="NZ_RKLR01000022.1"/>
</dbReference>
<sequence length="100" mass="11065">MTAFDINSAASDNSVFQGTEDGVDTTANDLALVQIIEYAYETAGTTTRRDLEIETQWSAAELDQLLDRLESEGYAELIGDSNQQMVVLTNRGEFLARGRR</sequence>
<evidence type="ECO:0008006" key="3">
    <source>
        <dbReference type="Google" id="ProtNLM"/>
    </source>
</evidence>
<protein>
    <recommendedName>
        <fullName evidence="3">MarR family transcriptional regulator</fullName>
    </recommendedName>
</protein>
<organism evidence="1 2">
    <name type="scientific">Haloarcula rubra</name>
    <dbReference type="NCBI Taxonomy" id="2487747"/>
    <lineage>
        <taxon>Archaea</taxon>
        <taxon>Methanobacteriati</taxon>
        <taxon>Methanobacteriota</taxon>
        <taxon>Stenosarchaea group</taxon>
        <taxon>Halobacteria</taxon>
        <taxon>Halobacteriales</taxon>
        <taxon>Haloarculaceae</taxon>
        <taxon>Haloarcula</taxon>
    </lineage>
</organism>
<name>A0AAW4PW17_9EURY</name>
<dbReference type="AlphaFoldDB" id="A0AAW4PW17"/>
<proteinExistence type="predicted"/>
<gene>
    <name evidence="1" type="ORF">EGH21_23040</name>
</gene>
<comment type="caution">
    <text evidence="1">The sequence shown here is derived from an EMBL/GenBank/DDBJ whole genome shotgun (WGS) entry which is preliminary data.</text>
</comment>
<dbReference type="EMBL" id="RKLR01000022">
    <property type="protein sequence ID" value="MBX0325898.1"/>
    <property type="molecule type" value="Genomic_DNA"/>
</dbReference>
<evidence type="ECO:0000313" key="1">
    <source>
        <dbReference type="EMBL" id="MBX0325898.1"/>
    </source>
</evidence>
<accession>A0AAW4PW17</accession>
<reference evidence="1 2" key="1">
    <citation type="submission" date="2021-06" db="EMBL/GenBank/DDBJ databases">
        <title>Halomicroarcula sp. a new haloarchaeum isolated from saline soil.</title>
        <authorList>
            <person name="Duran-Viseras A."/>
            <person name="Sanchez-Porro C."/>
            <person name="Ventosa A."/>
        </authorList>
    </citation>
    <scope>NUCLEOTIDE SEQUENCE [LARGE SCALE GENOMIC DNA]</scope>
    <source>
        <strain evidence="1 2">F13</strain>
    </source>
</reference>
<keyword evidence="2" id="KW-1185">Reference proteome</keyword>
<dbReference type="Proteomes" id="UP001430377">
    <property type="component" value="Unassembled WGS sequence"/>
</dbReference>